<dbReference type="Gene3D" id="3.60.10.10">
    <property type="entry name" value="Endonuclease/exonuclease/phosphatase"/>
    <property type="match status" value="1"/>
</dbReference>
<sequence>MHPPTHDPTTPENPLPPIPPHIDAHTSLQFNHTAPTTAPSSLWQPPEDSNLRWGDETDHHLTTLITSVHSTNQTLPTCQNQASHNAYSEKTSTSNLAKQAATLTHYRLKDGKGSRFLNNWGFEGYAEVPRIGLSEGLALGWHQELQVQVLIKSPNIIPTEVLDPKDDNFSLTFLYGHPTLEYIHQIWDQLQGIGTNISHSWLCIGDFNQVTGEEDKLTFKPSSILGNLPLIQALSNLSLLPVEVKGLSYTWMNKWKGNDFVMEKLDRAFANIDWFESYPDCLVTNLPIIGLDHGPIILDTDPSTLFKRRPFRFEWMWTTHPNCPVIIKNAWLTNPTRGSHAYYLTKKLENVRDKFKAWNKTSFGLVEQQILSKKEQLRCAQQNIQTLSDVLNENRIRDQLEELMSCEEIMLSQKAKKDWDLKGDLNTKFFQAIVRNRQRRNIISQIRNSDNV</sequence>
<protein>
    <recommendedName>
        <fullName evidence="3">Endonuclease/exonuclease/phosphatase domain-containing protein</fullName>
    </recommendedName>
</protein>
<gene>
    <name evidence="2" type="ORF">FSB_LOCUS57359</name>
</gene>
<dbReference type="PANTHER" id="PTHR33710:SF71">
    <property type="entry name" value="ENDONUCLEASE_EXONUCLEASE_PHOSPHATASE DOMAIN-CONTAINING PROTEIN"/>
    <property type="match status" value="1"/>
</dbReference>
<feature type="compositionally biased region" description="Polar residues" evidence="1">
    <location>
        <begin position="26"/>
        <end position="43"/>
    </location>
</feature>
<feature type="compositionally biased region" description="Pro residues" evidence="1">
    <location>
        <begin position="11"/>
        <end position="20"/>
    </location>
</feature>
<dbReference type="InterPro" id="IPR036691">
    <property type="entry name" value="Endo/exonu/phosph_ase_sf"/>
</dbReference>
<accession>A0A2N9IVT4</accession>
<dbReference type="SUPFAM" id="SSF56219">
    <property type="entry name" value="DNase I-like"/>
    <property type="match status" value="1"/>
</dbReference>
<organism evidence="2">
    <name type="scientific">Fagus sylvatica</name>
    <name type="common">Beechnut</name>
    <dbReference type="NCBI Taxonomy" id="28930"/>
    <lineage>
        <taxon>Eukaryota</taxon>
        <taxon>Viridiplantae</taxon>
        <taxon>Streptophyta</taxon>
        <taxon>Embryophyta</taxon>
        <taxon>Tracheophyta</taxon>
        <taxon>Spermatophyta</taxon>
        <taxon>Magnoliopsida</taxon>
        <taxon>eudicotyledons</taxon>
        <taxon>Gunneridae</taxon>
        <taxon>Pentapetalae</taxon>
        <taxon>rosids</taxon>
        <taxon>fabids</taxon>
        <taxon>Fagales</taxon>
        <taxon>Fagaceae</taxon>
        <taxon>Fagus</taxon>
    </lineage>
</organism>
<name>A0A2N9IVT4_FAGSY</name>
<evidence type="ECO:0000313" key="2">
    <source>
        <dbReference type="EMBL" id="SPD29477.1"/>
    </source>
</evidence>
<evidence type="ECO:0008006" key="3">
    <source>
        <dbReference type="Google" id="ProtNLM"/>
    </source>
</evidence>
<reference evidence="2" key="1">
    <citation type="submission" date="2018-02" db="EMBL/GenBank/DDBJ databases">
        <authorList>
            <person name="Cohen D.B."/>
            <person name="Kent A.D."/>
        </authorList>
    </citation>
    <scope>NUCLEOTIDE SEQUENCE</scope>
</reference>
<proteinExistence type="predicted"/>
<dbReference type="PANTHER" id="PTHR33710">
    <property type="entry name" value="BNAC02G09200D PROTEIN"/>
    <property type="match status" value="1"/>
</dbReference>
<feature type="region of interest" description="Disordered" evidence="1">
    <location>
        <begin position="1"/>
        <end position="54"/>
    </location>
</feature>
<dbReference type="EMBL" id="OIVN01006271">
    <property type="protein sequence ID" value="SPD29477.1"/>
    <property type="molecule type" value="Genomic_DNA"/>
</dbReference>
<dbReference type="AlphaFoldDB" id="A0A2N9IVT4"/>
<evidence type="ECO:0000256" key="1">
    <source>
        <dbReference type="SAM" id="MobiDB-lite"/>
    </source>
</evidence>